<dbReference type="PANTHER" id="PTHR43279:SF1">
    <property type="entry name" value="CATECHOL-2,3-DIOXYGENASE"/>
    <property type="match status" value="1"/>
</dbReference>
<name>A0A546Y7L4_AGRTU</name>
<evidence type="ECO:0000256" key="2">
    <source>
        <dbReference type="SAM" id="SignalP"/>
    </source>
</evidence>
<feature type="domain" description="VOC" evidence="3">
    <location>
        <begin position="49"/>
        <end position="165"/>
    </location>
</feature>
<proteinExistence type="predicted"/>
<keyword evidence="1" id="KW-0802">TPR repeat</keyword>
<feature type="repeat" description="TPR" evidence="1">
    <location>
        <begin position="204"/>
        <end position="237"/>
    </location>
</feature>
<dbReference type="InterPro" id="IPR006311">
    <property type="entry name" value="TAT_signal"/>
</dbReference>
<accession>A0A546Y7L4</accession>
<dbReference type="EMBL" id="SGOE01000001">
    <property type="protein sequence ID" value="TRB08998.1"/>
    <property type="molecule type" value="Genomic_DNA"/>
</dbReference>
<dbReference type="InterPro" id="IPR029068">
    <property type="entry name" value="Glyas_Bleomycin-R_OHBP_Dase"/>
</dbReference>
<feature type="signal peptide" evidence="2">
    <location>
        <begin position="1"/>
        <end position="22"/>
    </location>
</feature>
<comment type="caution">
    <text evidence="4">The sequence shown here is derived from an EMBL/GenBank/DDBJ whole genome shotgun (WGS) entry which is preliminary data.</text>
</comment>
<dbReference type="AlphaFoldDB" id="A0A546Y7L4"/>
<dbReference type="Gene3D" id="3.10.180.10">
    <property type="entry name" value="2,3-Dihydroxybiphenyl 1,2-Dioxygenase, domain 1"/>
    <property type="match status" value="2"/>
</dbReference>
<feature type="domain" description="VOC" evidence="3">
    <location>
        <begin position="209"/>
        <end position="327"/>
    </location>
</feature>
<dbReference type="PROSITE" id="PS50005">
    <property type="entry name" value="TPR"/>
    <property type="match status" value="1"/>
</dbReference>
<evidence type="ECO:0000259" key="3">
    <source>
        <dbReference type="PROSITE" id="PS51819"/>
    </source>
</evidence>
<dbReference type="InterPro" id="IPR004360">
    <property type="entry name" value="Glyas_Fos-R_dOase_dom"/>
</dbReference>
<keyword evidence="2" id="KW-0732">Signal</keyword>
<dbReference type="SUPFAM" id="SSF54593">
    <property type="entry name" value="Glyoxalase/Bleomycin resistance protein/Dihydroxybiphenyl dioxygenase"/>
    <property type="match status" value="2"/>
</dbReference>
<dbReference type="PROSITE" id="PS51819">
    <property type="entry name" value="VOC"/>
    <property type="match status" value="2"/>
</dbReference>
<evidence type="ECO:0000256" key="1">
    <source>
        <dbReference type="PROSITE-ProRule" id="PRU00339"/>
    </source>
</evidence>
<dbReference type="Pfam" id="PF00903">
    <property type="entry name" value="Glyoxalase"/>
    <property type="match status" value="2"/>
</dbReference>
<feature type="chain" id="PRO_5022096313" evidence="2">
    <location>
        <begin position="23"/>
        <end position="327"/>
    </location>
</feature>
<organism evidence="4 5">
    <name type="scientific">Agrobacterium tumefaciens</name>
    <dbReference type="NCBI Taxonomy" id="358"/>
    <lineage>
        <taxon>Bacteria</taxon>
        <taxon>Pseudomonadati</taxon>
        <taxon>Pseudomonadota</taxon>
        <taxon>Alphaproteobacteria</taxon>
        <taxon>Hyphomicrobiales</taxon>
        <taxon>Rhizobiaceae</taxon>
        <taxon>Rhizobium/Agrobacterium group</taxon>
        <taxon>Agrobacterium</taxon>
        <taxon>Agrobacterium tumefaciens complex</taxon>
    </lineage>
</organism>
<reference evidence="4 5" key="1">
    <citation type="journal article" date="2019" name="Appl. Microbiol. Biotechnol.">
        <title>Differential efficiency of wild type rhizogenic strains for rol gene transformation of plants.</title>
        <authorList>
            <person name="Desmet S."/>
            <person name="De Keyser E."/>
            <person name="Van Vaerenbergh J."/>
            <person name="Baeyen S."/>
            <person name="Van Huylenbroeck J."/>
            <person name="Geelen D."/>
            <person name="Dhooghe E."/>
        </authorList>
    </citation>
    <scope>NUCLEOTIDE SEQUENCE [LARGE SCALE GENOMIC DNA]</scope>
    <source>
        <strain evidence="4 5">MAFF210266</strain>
    </source>
</reference>
<dbReference type="CDD" id="cd16359">
    <property type="entry name" value="VOC_BsCatE_like_C"/>
    <property type="match status" value="1"/>
</dbReference>
<protein>
    <submittedName>
        <fullName evidence="4">VOC family protein</fullName>
    </submittedName>
</protein>
<gene>
    <name evidence="4" type="ORF">EXN61_03590</name>
</gene>
<dbReference type="InterPro" id="IPR037523">
    <property type="entry name" value="VOC_core"/>
</dbReference>
<evidence type="ECO:0000313" key="5">
    <source>
        <dbReference type="Proteomes" id="UP000317023"/>
    </source>
</evidence>
<dbReference type="InterPro" id="IPR019734">
    <property type="entry name" value="TPR_rpt"/>
</dbReference>
<dbReference type="PROSITE" id="PS51318">
    <property type="entry name" value="TAT"/>
    <property type="match status" value="1"/>
</dbReference>
<sequence>MQFTRRHTLKFAGISCAATAFAGALKAEGGTPAANAATTLPFALTTPMHIGQAALRVRDLDQMIDYYRSVLGMNEVERTARGVTLGVGSVPLLDLVHKPAADYESPTSAGLFHIAYLMPSRKDLARWLVHAALRQVPLSGFADHNVSEAIYLNDPEGNGIEVYSDRPKDTWVWSGRVVKMGTEPLDVDNLVALTDTKTDHYEVAPTGMRIGHIHLRVGEIAAARGFYEQAVGLQPTQDARSDASFLSSGGYHHHLAVNTWNSRGAKERNAMETGLDWFSLTVRNPADLEAQKTRLRAAGYVLVEMENNVVEAIDPWGTRLRLVPGEA</sequence>
<dbReference type="RefSeq" id="WP_142855431.1">
    <property type="nucleotide sequence ID" value="NZ_CP048537.1"/>
</dbReference>
<dbReference type="Proteomes" id="UP000317023">
    <property type="component" value="Unassembled WGS sequence"/>
</dbReference>
<evidence type="ECO:0000313" key="4">
    <source>
        <dbReference type="EMBL" id="TRB08998.1"/>
    </source>
</evidence>
<dbReference type="PANTHER" id="PTHR43279">
    <property type="entry name" value="CATECHOL-2,3-DIOXYGENASE"/>
    <property type="match status" value="1"/>
</dbReference>